<proteinExistence type="predicted"/>
<dbReference type="CDD" id="cd16323">
    <property type="entry name" value="Syd"/>
    <property type="match status" value="1"/>
</dbReference>
<keyword evidence="1" id="KW-1003">Cell membrane</keyword>
<protein>
    <submittedName>
        <fullName evidence="4">Syd protein (SUKH-2)</fullName>
    </submittedName>
</protein>
<sequence>MSIKEAMQIYFQMRKEIANEGLDFLFKTPISSEDNLIIYDGEVDEEEYISWKPVEKTVSQDFTSLEDEFDIKLHKSIVEYFNSYWFADLDGFYQEHYIALEPVLPNSEISSFRESLKGYKENHGDSLKKIPIGIEGNGLLVVIENNSGIIQLEDFERGTFEHIAENIQELIGNLRLKR</sequence>
<dbReference type="GO" id="GO:0009898">
    <property type="term" value="C:cytoplasmic side of plasma membrane"/>
    <property type="evidence" value="ECO:0007669"/>
    <property type="project" value="InterPro"/>
</dbReference>
<evidence type="ECO:0000256" key="2">
    <source>
        <dbReference type="ARBA" id="ARBA00022519"/>
    </source>
</evidence>
<reference evidence="5" key="1">
    <citation type="submission" date="2016-10" db="EMBL/GenBank/DDBJ databases">
        <authorList>
            <person name="Varghese N."/>
            <person name="Submissions S."/>
        </authorList>
    </citation>
    <scope>NUCLEOTIDE SEQUENCE [LARGE SCALE GENOMIC DNA]</scope>
    <source>
        <strain evidence="5">DSM 21620</strain>
    </source>
</reference>
<keyword evidence="2" id="KW-0997">Cell inner membrane</keyword>
<keyword evidence="5" id="KW-1185">Reference proteome</keyword>
<organism evidence="4 5">
    <name type="scientific">Terribacillus halophilus</name>
    <dbReference type="NCBI Taxonomy" id="361279"/>
    <lineage>
        <taxon>Bacteria</taxon>
        <taxon>Bacillati</taxon>
        <taxon>Bacillota</taxon>
        <taxon>Bacilli</taxon>
        <taxon>Bacillales</taxon>
        <taxon>Bacillaceae</taxon>
        <taxon>Terribacillus</taxon>
    </lineage>
</organism>
<accession>A0A1G6KXM8</accession>
<dbReference type="Pfam" id="PF07348">
    <property type="entry name" value="Syd"/>
    <property type="match status" value="1"/>
</dbReference>
<evidence type="ECO:0000256" key="1">
    <source>
        <dbReference type="ARBA" id="ARBA00022475"/>
    </source>
</evidence>
<dbReference type="InterPro" id="IPR009948">
    <property type="entry name" value="Syd"/>
</dbReference>
<evidence type="ECO:0000313" key="5">
    <source>
        <dbReference type="Proteomes" id="UP000198666"/>
    </source>
</evidence>
<gene>
    <name evidence="4" type="ORF">SAMN05421663_102179</name>
</gene>
<dbReference type="AlphaFoldDB" id="A0A1G6KXM8"/>
<keyword evidence="3" id="KW-0472">Membrane</keyword>
<dbReference type="Proteomes" id="UP000198666">
    <property type="component" value="Unassembled WGS sequence"/>
</dbReference>
<name>A0A1G6KXM8_9BACI</name>
<dbReference type="InterPro" id="IPR038228">
    <property type="entry name" value="Syd_sf"/>
</dbReference>
<dbReference type="Gene3D" id="3.40.1580.20">
    <property type="entry name" value="Syd protein"/>
    <property type="match status" value="1"/>
</dbReference>
<dbReference type="EMBL" id="FMZB01000002">
    <property type="protein sequence ID" value="SDC35842.1"/>
    <property type="molecule type" value="Genomic_DNA"/>
</dbReference>
<evidence type="ECO:0000256" key="3">
    <source>
        <dbReference type="ARBA" id="ARBA00023136"/>
    </source>
</evidence>
<evidence type="ECO:0000313" key="4">
    <source>
        <dbReference type="EMBL" id="SDC35842.1"/>
    </source>
</evidence>